<dbReference type="GO" id="GO:0005829">
    <property type="term" value="C:cytosol"/>
    <property type="evidence" value="ECO:0007669"/>
    <property type="project" value="TreeGrafter"/>
</dbReference>
<keyword evidence="3 5" id="KW-0269">Exonuclease</keyword>
<dbReference type="CDD" id="cd06127">
    <property type="entry name" value="DEDDh"/>
    <property type="match status" value="1"/>
</dbReference>
<dbReference type="Proteomes" id="UP000484164">
    <property type="component" value="Unassembled WGS sequence"/>
</dbReference>
<gene>
    <name evidence="5" type="ORF">F8C82_05780</name>
</gene>
<dbReference type="InterPro" id="IPR036397">
    <property type="entry name" value="RNaseH_sf"/>
</dbReference>
<evidence type="ECO:0000256" key="3">
    <source>
        <dbReference type="ARBA" id="ARBA00022839"/>
    </source>
</evidence>
<sequence>MSWFKSKPEVPEAYREYAESIRGLKRSTTPIRNQKFLVVDTETTGLNVNTDSIVSIGIVPIRGYVIHSEDTREWIIQSDQPSGGGASIHGVMPHDQRSGIPAKEAAEEFLMAADGAIVVGHHIGFDAAMLDAFLRHQLRVPFLNPTYDTGHMFRRLKGTPYRLFDMEPAVEALDKICEDLGIPIDDRHTALGDAAATAILFMRLLKDLEKRGVNTTAKLLAR</sequence>
<protein>
    <submittedName>
        <fullName evidence="5">3'-5' exonuclease</fullName>
    </submittedName>
</protein>
<evidence type="ECO:0000259" key="4">
    <source>
        <dbReference type="SMART" id="SM00479"/>
    </source>
</evidence>
<keyword evidence="2" id="KW-0378">Hydrolase</keyword>
<dbReference type="AlphaFoldDB" id="A0A6L3ZJS2"/>
<evidence type="ECO:0000256" key="1">
    <source>
        <dbReference type="ARBA" id="ARBA00022722"/>
    </source>
</evidence>
<comment type="caution">
    <text evidence="5">The sequence shown here is derived from an EMBL/GenBank/DDBJ whole genome shotgun (WGS) entry which is preliminary data.</text>
</comment>
<evidence type="ECO:0000313" key="6">
    <source>
        <dbReference type="Proteomes" id="UP000484164"/>
    </source>
</evidence>
<dbReference type="InterPro" id="IPR012337">
    <property type="entry name" value="RNaseH-like_sf"/>
</dbReference>
<dbReference type="GO" id="GO:0006259">
    <property type="term" value="P:DNA metabolic process"/>
    <property type="evidence" value="ECO:0007669"/>
    <property type="project" value="UniProtKB-ARBA"/>
</dbReference>
<dbReference type="RefSeq" id="WP_151692601.1">
    <property type="nucleotide sequence ID" value="NZ_BMGX01000002.1"/>
</dbReference>
<dbReference type="SUPFAM" id="SSF53098">
    <property type="entry name" value="Ribonuclease H-like"/>
    <property type="match status" value="1"/>
</dbReference>
<dbReference type="EMBL" id="WBVQ01000001">
    <property type="protein sequence ID" value="KAB2817913.1"/>
    <property type="molecule type" value="Genomic_DNA"/>
</dbReference>
<organism evidence="5 6">
    <name type="scientific">Phaeocystidibacter marisrubri</name>
    <dbReference type="NCBI Taxonomy" id="1577780"/>
    <lineage>
        <taxon>Bacteria</taxon>
        <taxon>Pseudomonadati</taxon>
        <taxon>Bacteroidota</taxon>
        <taxon>Flavobacteriia</taxon>
        <taxon>Flavobacteriales</taxon>
        <taxon>Phaeocystidibacteraceae</taxon>
        <taxon>Phaeocystidibacter</taxon>
    </lineage>
</organism>
<keyword evidence="6" id="KW-1185">Reference proteome</keyword>
<name>A0A6L3ZJS2_9FLAO</name>
<dbReference type="GO" id="GO:0008408">
    <property type="term" value="F:3'-5' exonuclease activity"/>
    <property type="evidence" value="ECO:0007669"/>
    <property type="project" value="TreeGrafter"/>
</dbReference>
<dbReference type="GO" id="GO:0003676">
    <property type="term" value="F:nucleic acid binding"/>
    <property type="evidence" value="ECO:0007669"/>
    <property type="project" value="InterPro"/>
</dbReference>
<dbReference type="PANTHER" id="PTHR30231">
    <property type="entry name" value="DNA POLYMERASE III SUBUNIT EPSILON"/>
    <property type="match status" value="1"/>
</dbReference>
<dbReference type="PANTHER" id="PTHR30231:SF4">
    <property type="entry name" value="PROTEIN NEN2"/>
    <property type="match status" value="1"/>
</dbReference>
<accession>A0A6L3ZJS2</accession>
<reference evidence="5 6" key="1">
    <citation type="submission" date="2019-10" db="EMBL/GenBank/DDBJ databases">
        <title>Genome sequence of Phaeocystidibacter marisrubri JCM30614 (type strain).</title>
        <authorList>
            <person name="Bowman J.P."/>
        </authorList>
    </citation>
    <scope>NUCLEOTIDE SEQUENCE [LARGE SCALE GENOMIC DNA]</scope>
    <source>
        <strain evidence="5 6">JCM 30614</strain>
    </source>
</reference>
<dbReference type="Gene3D" id="3.30.420.10">
    <property type="entry name" value="Ribonuclease H-like superfamily/Ribonuclease H"/>
    <property type="match status" value="1"/>
</dbReference>
<feature type="domain" description="Exonuclease" evidence="4">
    <location>
        <begin position="35"/>
        <end position="210"/>
    </location>
</feature>
<dbReference type="InterPro" id="IPR013520">
    <property type="entry name" value="Ribonucl_H"/>
</dbReference>
<keyword evidence="1" id="KW-0540">Nuclease</keyword>
<dbReference type="OrthoDB" id="9803913at2"/>
<dbReference type="SMART" id="SM00479">
    <property type="entry name" value="EXOIII"/>
    <property type="match status" value="1"/>
</dbReference>
<dbReference type="Pfam" id="PF00929">
    <property type="entry name" value="RNase_T"/>
    <property type="match status" value="1"/>
</dbReference>
<evidence type="ECO:0000313" key="5">
    <source>
        <dbReference type="EMBL" id="KAB2817913.1"/>
    </source>
</evidence>
<proteinExistence type="predicted"/>
<evidence type="ECO:0000256" key="2">
    <source>
        <dbReference type="ARBA" id="ARBA00022801"/>
    </source>
</evidence>